<gene>
    <name evidence="1" type="ORF">RND81_04G062200</name>
</gene>
<dbReference type="Proteomes" id="UP001443914">
    <property type="component" value="Unassembled WGS sequence"/>
</dbReference>
<sequence>MQKESRNSGASSSLSSTTSLTIKTTPLMAMTTTTRLIKESDGVSGTTWKKRSKHGLPVWRKVVELFSVKPICGGGEGEGGVLKLDTTRSINGSDEDGFWVWVWGWVWSWGGPKREGGDMMKEG</sequence>
<protein>
    <submittedName>
        <fullName evidence="1">Uncharacterized protein</fullName>
    </submittedName>
</protein>
<keyword evidence="2" id="KW-1185">Reference proteome</keyword>
<dbReference type="AlphaFoldDB" id="A0AAW1LID2"/>
<organism evidence="1 2">
    <name type="scientific">Saponaria officinalis</name>
    <name type="common">Common soapwort</name>
    <name type="synonym">Lychnis saponaria</name>
    <dbReference type="NCBI Taxonomy" id="3572"/>
    <lineage>
        <taxon>Eukaryota</taxon>
        <taxon>Viridiplantae</taxon>
        <taxon>Streptophyta</taxon>
        <taxon>Embryophyta</taxon>
        <taxon>Tracheophyta</taxon>
        <taxon>Spermatophyta</taxon>
        <taxon>Magnoliopsida</taxon>
        <taxon>eudicotyledons</taxon>
        <taxon>Gunneridae</taxon>
        <taxon>Pentapetalae</taxon>
        <taxon>Caryophyllales</taxon>
        <taxon>Caryophyllaceae</taxon>
        <taxon>Caryophylleae</taxon>
        <taxon>Saponaria</taxon>
    </lineage>
</organism>
<dbReference type="EMBL" id="JBDFQZ010000004">
    <property type="protein sequence ID" value="KAK9733352.1"/>
    <property type="molecule type" value="Genomic_DNA"/>
</dbReference>
<accession>A0AAW1LID2</accession>
<evidence type="ECO:0000313" key="1">
    <source>
        <dbReference type="EMBL" id="KAK9733352.1"/>
    </source>
</evidence>
<proteinExistence type="predicted"/>
<reference evidence="1" key="1">
    <citation type="submission" date="2024-03" db="EMBL/GenBank/DDBJ databases">
        <title>WGS assembly of Saponaria officinalis var. Norfolk2.</title>
        <authorList>
            <person name="Jenkins J."/>
            <person name="Shu S."/>
            <person name="Grimwood J."/>
            <person name="Barry K."/>
            <person name="Goodstein D."/>
            <person name="Schmutz J."/>
            <person name="Leebens-Mack J."/>
            <person name="Osbourn A."/>
        </authorList>
    </citation>
    <scope>NUCLEOTIDE SEQUENCE [LARGE SCALE GENOMIC DNA]</scope>
    <source>
        <strain evidence="1">JIC</strain>
    </source>
</reference>
<comment type="caution">
    <text evidence="1">The sequence shown here is derived from an EMBL/GenBank/DDBJ whole genome shotgun (WGS) entry which is preliminary data.</text>
</comment>
<name>A0AAW1LID2_SAPOF</name>
<evidence type="ECO:0000313" key="2">
    <source>
        <dbReference type="Proteomes" id="UP001443914"/>
    </source>
</evidence>